<keyword evidence="2 4" id="KW-0238">DNA-binding</keyword>
<name>A0A8J6Z5N9_9RHOB</name>
<dbReference type="InterPro" id="IPR050109">
    <property type="entry name" value="HTH-type_TetR-like_transc_reg"/>
</dbReference>
<dbReference type="AlphaFoldDB" id="A0A8J6Z5N9"/>
<gene>
    <name evidence="7" type="ORF">ICN82_01120</name>
</gene>
<feature type="DNA-binding region" description="H-T-H motif" evidence="4">
    <location>
        <begin position="40"/>
        <end position="59"/>
    </location>
</feature>
<dbReference type="Proteomes" id="UP000609121">
    <property type="component" value="Unassembled WGS sequence"/>
</dbReference>
<dbReference type="PANTHER" id="PTHR30055">
    <property type="entry name" value="HTH-TYPE TRANSCRIPTIONAL REGULATOR RUTR"/>
    <property type="match status" value="1"/>
</dbReference>
<dbReference type="Pfam" id="PF00440">
    <property type="entry name" value="TetR_N"/>
    <property type="match status" value="1"/>
</dbReference>
<keyword evidence="1" id="KW-0805">Transcription regulation</keyword>
<dbReference type="EMBL" id="JACVXA010000003">
    <property type="protein sequence ID" value="MBE3636800.1"/>
    <property type="molecule type" value="Genomic_DNA"/>
</dbReference>
<dbReference type="InterPro" id="IPR036271">
    <property type="entry name" value="Tet_transcr_reg_TetR-rel_C_sf"/>
</dbReference>
<dbReference type="InterPro" id="IPR011075">
    <property type="entry name" value="TetR_C"/>
</dbReference>
<dbReference type="PANTHER" id="PTHR30055:SF148">
    <property type="entry name" value="TETR-FAMILY TRANSCRIPTIONAL REGULATOR"/>
    <property type="match status" value="1"/>
</dbReference>
<dbReference type="InterPro" id="IPR009057">
    <property type="entry name" value="Homeodomain-like_sf"/>
</dbReference>
<dbReference type="Gene3D" id="1.10.10.60">
    <property type="entry name" value="Homeodomain-like"/>
    <property type="match status" value="1"/>
</dbReference>
<evidence type="ECO:0000256" key="5">
    <source>
        <dbReference type="SAM" id="MobiDB-lite"/>
    </source>
</evidence>
<dbReference type="Pfam" id="PF16859">
    <property type="entry name" value="TetR_C_11"/>
    <property type="match status" value="1"/>
</dbReference>
<accession>A0A8J6Z5N9</accession>
<feature type="domain" description="HTH tetR-type" evidence="6">
    <location>
        <begin position="17"/>
        <end position="77"/>
    </location>
</feature>
<organism evidence="7 8">
    <name type="scientific">Mangrovicoccus algicola</name>
    <dbReference type="NCBI Taxonomy" id="2771008"/>
    <lineage>
        <taxon>Bacteria</taxon>
        <taxon>Pseudomonadati</taxon>
        <taxon>Pseudomonadota</taxon>
        <taxon>Alphaproteobacteria</taxon>
        <taxon>Rhodobacterales</taxon>
        <taxon>Paracoccaceae</taxon>
        <taxon>Mangrovicoccus</taxon>
    </lineage>
</organism>
<evidence type="ECO:0000313" key="8">
    <source>
        <dbReference type="Proteomes" id="UP000609121"/>
    </source>
</evidence>
<evidence type="ECO:0000256" key="1">
    <source>
        <dbReference type="ARBA" id="ARBA00023015"/>
    </source>
</evidence>
<evidence type="ECO:0000256" key="2">
    <source>
        <dbReference type="ARBA" id="ARBA00023125"/>
    </source>
</evidence>
<evidence type="ECO:0000256" key="3">
    <source>
        <dbReference type="ARBA" id="ARBA00023163"/>
    </source>
</evidence>
<dbReference type="GO" id="GO:0003700">
    <property type="term" value="F:DNA-binding transcription factor activity"/>
    <property type="evidence" value="ECO:0007669"/>
    <property type="project" value="TreeGrafter"/>
</dbReference>
<keyword evidence="8" id="KW-1185">Reference proteome</keyword>
<dbReference type="InterPro" id="IPR001647">
    <property type="entry name" value="HTH_TetR"/>
</dbReference>
<evidence type="ECO:0000259" key="6">
    <source>
        <dbReference type="PROSITE" id="PS50977"/>
    </source>
</evidence>
<feature type="compositionally biased region" description="Basic and acidic residues" evidence="5">
    <location>
        <begin position="1"/>
        <end position="19"/>
    </location>
</feature>
<proteinExistence type="predicted"/>
<dbReference type="GO" id="GO:0000976">
    <property type="term" value="F:transcription cis-regulatory region binding"/>
    <property type="evidence" value="ECO:0007669"/>
    <property type="project" value="TreeGrafter"/>
</dbReference>
<keyword evidence="3" id="KW-0804">Transcription</keyword>
<dbReference type="RefSeq" id="WP_193178988.1">
    <property type="nucleotide sequence ID" value="NZ_JACVXA010000003.1"/>
</dbReference>
<feature type="region of interest" description="Disordered" evidence="5">
    <location>
        <begin position="1"/>
        <end position="22"/>
    </location>
</feature>
<dbReference type="SUPFAM" id="SSF48498">
    <property type="entry name" value="Tetracyclin repressor-like, C-terminal domain"/>
    <property type="match status" value="1"/>
</dbReference>
<sequence>MGGSEARRPKAGRPPDRQAGRAVRQAALQLMREKGYAGVSIAAIAARAGVARQTLYNRWPTKADLVLDAVFEETGRNAPALPGGAPPEGQAGLEAFLLQVLGHLQQDGDPLRALIAAAQHDPVFRDALRARFVLPRERIVTDLLIRAQARGEIAAHRDPGLLSQLVHGIFWYRLLNGQELDAALAREIAAEIFGR</sequence>
<reference evidence="7" key="1">
    <citation type="submission" date="2020-09" db="EMBL/GenBank/DDBJ databases">
        <title>A novel bacterium of genus Mangrovicoccus, isolated from South China Sea.</title>
        <authorList>
            <person name="Huang H."/>
            <person name="Mo K."/>
            <person name="Hu Y."/>
        </authorList>
    </citation>
    <scope>NUCLEOTIDE SEQUENCE</scope>
    <source>
        <strain evidence="7">HB182678</strain>
    </source>
</reference>
<dbReference type="PROSITE" id="PS50977">
    <property type="entry name" value="HTH_TETR_2"/>
    <property type="match status" value="1"/>
</dbReference>
<evidence type="ECO:0000313" key="7">
    <source>
        <dbReference type="EMBL" id="MBE3636800.1"/>
    </source>
</evidence>
<comment type="caution">
    <text evidence="7">The sequence shown here is derived from an EMBL/GenBank/DDBJ whole genome shotgun (WGS) entry which is preliminary data.</text>
</comment>
<dbReference type="Gene3D" id="1.10.357.10">
    <property type="entry name" value="Tetracycline Repressor, domain 2"/>
    <property type="match status" value="1"/>
</dbReference>
<dbReference type="PRINTS" id="PR00455">
    <property type="entry name" value="HTHTETR"/>
</dbReference>
<dbReference type="SUPFAM" id="SSF46689">
    <property type="entry name" value="Homeodomain-like"/>
    <property type="match status" value="1"/>
</dbReference>
<protein>
    <submittedName>
        <fullName evidence="7">TetR/AcrR family transcriptional regulator C-terminal ligand-binding domain-containing protein</fullName>
    </submittedName>
</protein>
<evidence type="ECO:0000256" key="4">
    <source>
        <dbReference type="PROSITE-ProRule" id="PRU00335"/>
    </source>
</evidence>